<dbReference type="AlphaFoldDB" id="A0AB39P3K7"/>
<keyword evidence="4" id="KW-0472">Membrane</keyword>
<feature type="transmembrane region" description="Helical" evidence="4">
    <location>
        <begin position="177"/>
        <end position="205"/>
    </location>
</feature>
<dbReference type="CDD" id="cd16917">
    <property type="entry name" value="HATPase_UhpB-NarQ-NarX-like"/>
    <property type="match status" value="1"/>
</dbReference>
<keyword evidence="1" id="KW-0808">Transferase</keyword>
<accession>A0AB39P3K7</accession>
<feature type="transmembrane region" description="Helical" evidence="4">
    <location>
        <begin position="101"/>
        <end position="127"/>
    </location>
</feature>
<name>A0AB39P3K7_9ACTN</name>
<evidence type="ECO:0000256" key="5">
    <source>
        <dbReference type="SAM" id="SignalP"/>
    </source>
</evidence>
<dbReference type="GO" id="GO:0016020">
    <property type="term" value="C:membrane"/>
    <property type="evidence" value="ECO:0007669"/>
    <property type="project" value="InterPro"/>
</dbReference>
<dbReference type="InterPro" id="IPR036890">
    <property type="entry name" value="HATPase_C_sf"/>
</dbReference>
<dbReference type="InterPro" id="IPR050482">
    <property type="entry name" value="Sensor_HK_TwoCompSys"/>
</dbReference>
<feature type="transmembrane region" description="Helical" evidence="4">
    <location>
        <begin position="242"/>
        <end position="259"/>
    </location>
</feature>
<keyword evidence="2 7" id="KW-0418">Kinase</keyword>
<dbReference type="Pfam" id="PF02518">
    <property type="entry name" value="HATPase_c"/>
    <property type="match status" value="1"/>
</dbReference>
<sequence>MRAVVGAGVFMAVASVAFAGWTSTLTHAGRLGPAGSGLWVAAIGGASVVWALTGAVLALLRPRNIVGWLFLGVGVTSACEVGLVAYGGYGTGTADPAWPAAHAAVFLAGGMFVPGWVVPPTVLMAFYPDGRLPERWWRAPVAAATAGIVVLTLTSPFDPEPHGYFFPHGPPPAHLPPAVLTVLLEGVCLPLVVLSGTAIWIGTLVRLARARSPQRQQLALLVCLEGFQVVAIVLTVPDVPRSVIAATLPLAMTVGVLRYRLLGIETVLRRGLVYGALTGGVIVVYLAATAVVGSALDSRPLPGVVAAALVAVLLSPMRDRLQRAADRFVYGARQDPLRAVTKLGDEIAGAEELDLLSAALRVVVGALRAPGAVVVGSGGRVLNSVGAQPVVGRATPLRVGGRDVGILTVADRTPAEAYSDAELRLLTALALQIAVLVRALELTEALEAERDRVVTATRGERARLQHDLHDGLGPSLSGMGLGLQALSEALARGDRATCEELLDRIRAEVALSIGEIRRIIDGLRPTVLDALGLIGAVREQARTVSLVVPVDVTTALLPRLPPDVETAAYRIVTEALTNTVRHACARRAGVAIGWDGTSLRVVVTDDGRGVSEAAVGVGLASMRRRTEALHGVLTITSTSAGTTVDATFPVREA</sequence>
<feature type="transmembrane region" description="Helical" evidence="4">
    <location>
        <begin position="38"/>
        <end position="60"/>
    </location>
</feature>
<keyword evidence="3" id="KW-0902">Two-component regulatory system</keyword>
<proteinExistence type="predicted"/>
<dbReference type="Pfam" id="PF07730">
    <property type="entry name" value="HisKA_3"/>
    <property type="match status" value="1"/>
</dbReference>
<dbReference type="SUPFAM" id="SSF55874">
    <property type="entry name" value="ATPase domain of HSP90 chaperone/DNA topoisomerase II/histidine kinase"/>
    <property type="match status" value="1"/>
</dbReference>
<feature type="transmembrane region" description="Helical" evidence="4">
    <location>
        <begin position="271"/>
        <end position="295"/>
    </location>
</feature>
<evidence type="ECO:0000256" key="3">
    <source>
        <dbReference type="ARBA" id="ARBA00023012"/>
    </source>
</evidence>
<keyword evidence="4" id="KW-0812">Transmembrane</keyword>
<keyword evidence="4" id="KW-1133">Transmembrane helix</keyword>
<dbReference type="SMART" id="SM00387">
    <property type="entry name" value="HATPase_c"/>
    <property type="match status" value="1"/>
</dbReference>
<dbReference type="Gene3D" id="1.20.5.1930">
    <property type="match status" value="1"/>
</dbReference>
<feature type="transmembrane region" description="Helical" evidence="4">
    <location>
        <begin position="217"/>
        <end position="236"/>
    </location>
</feature>
<dbReference type="SUPFAM" id="SSF55781">
    <property type="entry name" value="GAF domain-like"/>
    <property type="match status" value="1"/>
</dbReference>
<evidence type="ECO:0000256" key="1">
    <source>
        <dbReference type="ARBA" id="ARBA00022679"/>
    </source>
</evidence>
<feature type="transmembrane region" description="Helical" evidence="4">
    <location>
        <begin position="67"/>
        <end position="89"/>
    </location>
</feature>
<dbReference type="InterPro" id="IPR011712">
    <property type="entry name" value="Sig_transdc_His_kin_sub3_dim/P"/>
</dbReference>
<dbReference type="PANTHER" id="PTHR24421">
    <property type="entry name" value="NITRATE/NITRITE SENSOR PROTEIN NARX-RELATED"/>
    <property type="match status" value="1"/>
</dbReference>
<dbReference type="RefSeq" id="WP_369232323.1">
    <property type="nucleotide sequence ID" value="NZ_CP163435.1"/>
</dbReference>
<dbReference type="InterPro" id="IPR029016">
    <property type="entry name" value="GAF-like_dom_sf"/>
</dbReference>
<organism evidence="7">
    <name type="scientific">Streptomyces sp. R21</name>
    <dbReference type="NCBI Taxonomy" id="3238627"/>
    <lineage>
        <taxon>Bacteria</taxon>
        <taxon>Bacillati</taxon>
        <taxon>Actinomycetota</taxon>
        <taxon>Actinomycetes</taxon>
        <taxon>Kitasatosporales</taxon>
        <taxon>Streptomycetaceae</taxon>
        <taxon>Streptomyces</taxon>
    </lineage>
</organism>
<dbReference type="GO" id="GO:0046983">
    <property type="term" value="F:protein dimerization activity"/>
    <property type="evidence" value="ECO:0007669"/>
    <property type="project" value="InterPro"/>
</dbReference>
<feature type="transmembrane region" description="Helical" evidence="4">
    <location>
        <begin position="139"/>
        <end position="157"/>
    </location>
</feature>
<protein>
    <submittedName>
        <fullName evidence="7">GAF domain-containing sensor histidine kinase</fullName>
    </submittedName>
</protein>
<evidence type="ECO:0000256" key="4">
    <source>
        <dbReference type="SAM" id="Phobius"/>
    </source>
</evidence>
<keyword evidence="5" id="KW-0732">Signal</keyword>
<evidence type="ECO:0000256" key="2">
    <source>
        <dbReference type="ARBA" id="ARBA00022777"/>
    </source>
</evidence>
<dbReference type="Gene3D" id="3.30.450.40">
    <property type="match status" value="1"/>
</dbReference>
<feature type="chain" id="PRO_5044254387" evidence="5">
    <location>
        <begin position="20"/>
        <end position="653"/>
    </location>
</feature>
<feature type="signal peptide" evidence="5">
    <location>
        <begin position="1"/>
        <end position="19"/>
    </location>
</feature>
<evidence type="ECO:0000259" key="6">
    <source>
        <dbReference type="SMART" id="SM00387"/>
    </source>
</evidence>
<reference evidence="7" key="1">
    <citation type="submission" date="2024-07" db="EMBL/GenBank/DDBJ databases">
        <authorList>
            <person name="Yu S.T."/>
        </authorList>
    </citation>
    <scope>NUCLEOTIDE SEQUENCE</scope>
    <source>
        <strain evidence="7">R21</strain>
    </source>
</reference>
<gene>
    <name evidence="7" type="ORF">AB5J56_10550</name>
</gene>
<dbReference type="GO" id="GO:0000155">
    <property type="term" value="F:phosphorelay sensor kinase activity"/>
    <property type="evidence" value="ECO:0007669"/>
    <property type="project" value="InterPro"/>
</dbReference>
<dbReference type="InterPro" id="IPR003594">
    <property type="entry name" value="HATPase_dom"/>
</dbReference>
<evidence type="ECO:0000313" key="7">
    <source>
        <dbReference type="EMBL" id="XDQ25092.1"/>
    </source>
</evidence>
<dbReference type="Gene3D" id="3.30.565.10">
    <property type="entry name" value="Histidine kinase-like ATPase, C-terminal domain"/>
    <property type="match status" value="1"/>
</dbReference>
<dbReference type="EMBL" id="CP163435">
    <property type="protein sequence ID" value="XDQ25092.1"/>
    <property type="molecule type" value="Genomic_DNA"/>
</dbReference>
<feature type="domain" description="Histidine kinase/HSP90-like ATPase" evidence="6">
    <location>
        <begin position="563"/>
        <end position="652"/>
    </location>
</feature>